<dbReference type="EMBL" id="JAUTXU010000001">
    <property type="protein sequence ID" value="KAK3726036.1"/>
    <property type="molecule type" value="Genomic_DNA"/>
</dbReference>
<sequence>MATYAVLGSTGQVGGSIIEVLLQDSEKRIHAFARSKQKLLSVRPTLSSSPNVTIFEGTLRDTDTLTNCIAGTNAVFLAAAASDNIPGCTVAQEQAKAVIEALENLRKRDPQARLPQLVVLSSSSLEPHLVENIPPIGRWVLHTAASHVYADLRLAEHFLRSHDWAKMVFVKPGGLSHDKPRGHVFSTERQQTFLSFLDLAAGMVELADSDDDRWDMKNVSVNPASPGTAAEWRIPYFALKGITWHFMPFLYPYLSPWLP</sequence>
<evidence type="ECO:0000313" key="2">
    <source>
        <dbReference type="Proteomes" id="UP001281147"/>
    </source>
</evidence>
<accession>A0ACC3NZT5</accession>
<proteinExistence type="predicted"/>
<gene>
    <name evidence="1" type="ORF">LTR37_000184</name>
</gene>
<protein>
    <submittedName>
        <fullName evidence="1">Uncharacterized protein</fullName>
    </submittedName>
</protein>
<evidence type="ECO:0000313" key="1">
    <source>
        <dbReference type="EMBL" id="KAK3726036.1"/>
    </source>
</evidence>
<reference evidence="1" key="1">
    <citation type="submission" date="2023-07" db="EMBL/GenBank/DDBJ databases">
        <title>Black Yeasts Isolated from many extreme environments.</title>
        <authorList>
            <person name="Coleine C."/>
            <person name="Stajich J.E."/>
            <person name="Selbmann L."/>
        </authorList>
    </citation>
    <scope>NUCLEOTIDE SEQUENCE</scope>
    <source>
        <strain evidence="1">CCFEE 5714</strain>
    </source>
</reference>
<keyword evidence="2" id="KW-1185">Reference proteome</keyword>
<comment type="caution">
    <text evidence="1">The sequence shown here is derived from an EMBL/GenBank/DDBJ whole genome shotgun (WGS) entry which is preliminary data.</text>
</comment>
<name>A0ACC3NZT5_9PEZI</name>
<organism evidence="1 2">
    <name type="scientific">Vermiconidia calcicola</name>
    <dbReference type="NCBI Taxonomy" id="1690605"/>
    <lineage>
        <taxon>Eukaryota</taxon>
        <taxon>Fungi</taxon>
        <taxon>Dikarya</taxon>
        <taxon>Ascomycota</taxon>
        <taxon>Pezizomycotina</taxon>
        <taxon>Dothideomycetes</taxon>
        <taxon>Dothideomycetidae</taxon>
        <taxon>Mycosphaerellales</taxon>
        <taxon>Extremaceae</taxon>
        <taxon>Vermiconidia</taxon>
    </lineage>
</organism>
<dbReference type="Proteomes" id="UP001281147">
    <property type="component" value="Unassembled WGS sequence"/>
</dbReference>